<sequence>MGRFVCVSGQLLSEIDLNSRSNWAAAGANGPLPSPGYQDFVSKEELLDLYGECQDSREVVAAQQAYLTKLQTEKLEKSAEYQAVKKIQVKGKKMKYWLTDLLDEKFSEKAHVAVKLTPEQLGHTF</sequence>
<accession>A0ABY7DI69</accession>
<protein>
    <submittedName>
        <fullName evidence="1">Uncharacterized protein</fullName>
    </submittedName>
</protein>
<gene>
    <name evidence="1" type="ORF">MAR_028463</name>
</gene>
<reference evidence="1" key="1">
    <citation type="submission" date="2022-11" db="EMBL/GenBank/DDBJ databases">
        <title>Centuries of genome instability and evolution in soft-shell clam transmissible cancer (bioRxiv).</title>
        <authorList>
            <person name="Hart S.F.M."/>
            <person name="Yonemitsu M.A."/>
            <person name="Giersch R.M."/>
            <person name="Beal B.F."/>
            <person name="Arriagada G."/>
            <person name="Davis B.W."/>
            <person name="Ostrander E.A."/>
            <person name="Goff S.P."/>
            <person name="Metzger M.J."/>
        </authorList>
    </citation>
    <scope>NUCLEOTIDE SEQUENCE</scope>
    <source>
        <strain evidence="1">MELC-2E11</strain>
        <tissue evidence="1">Siphon/mantle</tissue>
    </source>
</reference>
<organism evidence="1 2">
    <name type="scientific">Mya arenaria</name>
    <name type="common">Soft-shell clam</name>
    <dbReference type="NCBI Taxonomy" id="6604"/>
    <lineage>
        <taxon>Eukaryota</taxon>
        <taxon>Metazoa</taxon>
        <taxon>Spiralia</taxon>
        <taxon>Lophotrochozoa</taxon>
        <taxon>Mollusca</taxon>
        <taxon>Bivalvia</taxon>
        <taxon>Autobranchia</taxon>
        <taxon>Heteroconchia</taxon>
        <taxon>Euheterodonta</taxon>
        <taxon>Imparidentia</taxon>
        <taxon>Neoheterodontei</taxon>
        <taxon>Myida</taxon>
        <taxon>Myoidea</taxon>
        <taxon>Myidae</taxon>
        <taxon>Mya</taxon>
    </lineage>
</organism>
<evidence type="ECO:0000313" key="2">
    <source>
        <dbReference type="Proteomes" id="UP001164746"/>
    </source>
</evidence>
<dbReference type="EMBL" id="CP111013">
    <property type="protein sequence ID" value="WAQ95773.1"/>
    <property type="molecule type" value="Genomic_DNA"/>
</dbReference>
<keyword evidence="2" id="KW-1185">Reference proteome</keyword>
<evidence type="ECO:0000313" key="1">
    <source>
        <dbReference type="EMBL" id="WAQ95773.1"/>
    </source>
</evidence>
<proteinExistence type="predicted"/>
<name>A0ABY7DI69_MYAAR</name>
<dbReference type="Proteomes" id="UP001164746">
    <property type="component" value="Chromosome 2"/>
</dbReference>